<keyword evidence="7" id="KW-0540">Nuclease</keyword>
<evidence type="ECO:0000256" key="2">
    <source>
        <dbReference type="ARBA" id="ARBA00011322"/>
    </source>
</evidence>
<name>A0A1K1KQL0_9LACO</name>
<dbReference type="Pfam" id="PF13558">
    <property type="entry name" value="SbcC_Walker_B"/>
    <property type="match status" value="1"/>
</dbReference>
<reference evidence="8" key="1">
    <citation type="submission" date="2016-11" db="EMBL/GenBank/DDBJ databases">
        <authorList>
            <person name="Papadimitriou K."/>
        </authorList>
    </citation>
    <scope>NUCLEOTIDE SEQUENCE [LARGE SCALE GENOMIC DNA]</scope>
    <source>
        <strain evidence="8">ACA-DC 1533</strain>
    </source>
</reference>
<evidence type="ECO:0000256" key="3">
    <source>
        <dbReference type="ARBA" id="ARBA00013368"/>
    </source>
</evidence>
<feature type="coiled-coil region" evidence="4">
    <location>
        <begin position="394"/>
        <end position="500"/>
    </location>
</feature>
<keyword evidence="7" id="KW-0378">Hydrolase</keyword>
<keyword evidence="7" id="KW-0269">Exonuclease</keyword>
<dbReference type="PANTHER" id="PTHR32114">
    <property type="entry name" value="ABC TRANSPORTER ABCH.3"/>
    <property type="match status" value="1"/>
</dbReference>
<evidence type="ECO:0000259" key="6">
    <source>
        <dbReference type="Pfam" id="PF13476"/>
    </source>
</evidence>
<dbReference type="InterPro" id="IPR027417">
    <property type="entry name" value="P-loop_NTPase"/>
</dbReference>
<dbReference type="RefSeq" id="WP_010498442.1">
    <property type="nucleotide sequence ID" value="NZ_JQBK01000087.1"/>
</dbReference>
<feature type="region of interest" description="Disordered" evidence="5">
    <location>
        <begin position="669"/>
        <end position="704"/>
    </location>
</feature>
<dbReference type="GeneID" id="95349883"/>
<gene>
    <name evidence="7" type="ORF">LAC1533_1772</name>
</gene>
<dbReference type="Pfam" id="PF13476">
    <property type="entry name" value="AAA_23"/>
    <property type="match status" value="1"/>
</dbReference>
<organism evidence="7 8">
    <name type="scientific">Ligilactobacillus acidipiscis</name>
    <dbReference type="NCBI Taxonomy" id="89059"/>
    <lineage>
        <taxon>Bacteria</taxon>
        <taxon>Bacillati</taxon>
        <taxon>Bacillota</taxon>
        <taxon>Bacilli</taxon>
        <taxon>Lactobacillales</taxon>
        <taxon>Lactobacillaceae</taxon>
        <taxon>Ligilactobacillus</taxon>
    </lineage>
</organism>
<accession>A0A1K1KQL0</accession>
<dbReference type="Proteomes" id="UP000190935">
    <property type="component" value="Chromosome I"/>
</dbReference>
<feature type="domain" description="Rad50/SbcC-type AAA" evidence="6">
    <location>
        <begin position="5"/>
        <end position="307"/>
    </location>
</feature>
<dbReference type="GO" id="GO:0006302">
    <property type="term" value="P:double-strand break repair"/>
    <property type="evidence" value="ECO:0007669"/>
    <property type="project" value="InterPro"/>
</dbReference>
<evidence type="ECO:0000256" key="5">
    <source>
        <dbReference type="SAM" id="MobiDB-lite"/>
    </source>
</evidence>
<evidence type="ECO:0000313" key="8">
    <source>
        <dbReference type="Proteomes" id="UP000190935"/>
    </source>
</evidence>
<dbReference type="KEGG" id="laca:LAC1533_1772"/>
<dbReference type="Gene3D" id="3.40.50.300">
    <property type="entry name" value="P-loop containing nucleotide triphosphate hydrolases"/>
    <property type="match status" value="2"/>
</dbReference>
<dbReference type="GO" id="GO:0004527">
    <property type="term" value="F:exonuclease activity"/>
    <property type="evidence" value="ECO:0007669"/>
    <property type="project" value="UniProtKB-KW"/>
</dbReference>
<evidence type="ECO:0000256" key="4">
    <source>
        <dbReference type="SAM" id="Coils"/>
    </source>
</evidence>
<dbReference type="EMBL" id="LT630287">
    <property type="protein sequence ID" value="SFV41195.1"/>
    <property type="molecule type" value="Genomic_DNA"/>
</dbReference>
<dbReference type="GO" id="GO:0016887">
    <property type="term" value="F:ATP hydrolysis activity"/>
    <property type="evidence" value="ECO:0007669"/>
    <property type="project" value="InterPro"/>
</dbReference>
<dbReference type="InterPro" id="IPR038729">
    <property type="entry name" value="Rad50/SbcC_AAA"/>
</dbReference>
<proteinExistence type="inferred from homology"/>
<dbReference type="OrthoDB" id="9795626at2"/>
<evidence type="ECO:0000256" key="1">
    <source>
        <dbReference type="ARBA" id="ARBA00006930"/>
    </source>
</evidence>
<keyword evidence="4" id="KW-0175">Coiled coil</keyword>
<comment type="subunit">
    <text evidence="2">Heterodimer of SbcC and SbcD.</text>
</comment>
<sequence length="1042" mass="118873">MKPIKLRMQNFGPYVDETVDFGDFFDAPVFLISGKTGTGKTTIFDAMCFALFGRTSGGERDAEEMRSDFASDQELTEVSFIFEDHKKSYQITRSPKQTVASRRGNGQTVRAAKVSLIYQDPTGEKREIDKINQANQFINNLLNLTAEQFSQIVLLPQGQFRNFLAADSNDKETVLRELFGTEFYQRFVENIKDRTKERRNAAKQQLDHLHDLQKVANFDEPEKVDPEQPVLDWLDLLAAQLKLQNEQLNKYKAENDVNERKKTQLDRLYQAQQSLLADQQKLVQYQQEAKKLQEKEAEITKLKKHVQDLEWADQQQGTLKDLTDSAAQQIKLKAEQENGKQRQGELKSALAEIEQKQSMIKANEPQILAFQGKVERLKDKVNLYQEVERLHQQQRRIATQVKLAQEKVANAQKELTESKQKQQELTKKLETYADLHQQALQLQEQKQRVHNFEQHLQELQQSIYKKEQTTQQIADLKKELTELRLAAKAAQDKYNEMDSQYAADQIVLLAARLKPGTPCPLCGSTEHPHPAANVAVAKPVTKQQVQTAQKEAQQAAAAVNTKWGTLEARSNYVDQQSKEIQTQQEKLADNLSLAADSSLDKVVQAIEEKRKQLEQDGQKQEKRQAENDAMTTQLASLQVEQPQIETKGKAAAEKYTQLQITKEKLQTECEQKQAQLPPEYASSRELKSQLDSWQEKISAHQHEKEQVQQQLSSLNEQLAGVESGFRERAKQQAEAIEKHENARQKLVQACLAYNEQMDLRKLTALNSELSTLSQLRDQIQGYQQEVTINQTTQKQLKQRIAGQPQPQIAETKKEIQQLQVKQDELFQKRSLVNHRFNQNKETYQHVSEIWQQYQNELEQDQQWNQLADVVSGKGKLKLNIERYVLQSYFKQVLEVANQRFAELTGGRYSFCLDKKTGSYASNTGLELDIYDDNAGKIRSVHTLSGGESFIAALCLALALGEVVSAQAGGVSVEALFVDEGFGSLDTDSLQVALDALRAIEGENRLIGIISHVTELRTEIPDQLHVLSDNGRSVIKYEHEFEQ</sequence>
<feature type="coiled-coil region" evidence="4">
    <location>
        <begin position="192"/>
        <end position="312"/>
    </location>
</feature>
<comment type="similarity">
    <text evidence="1">Belongs to the SMC family. SbcC subfamily.</text>
</comment>
<protein>
    <recommendedName>
        <fullName evidence="3">Nuclease SbcCD subunit C</fullName>
    </recommendedName>
</protein>
<dbReference type="Gene3D" id="1.10.287.1490">
    <property type="match status" value="1"/>
</dbReference>
<dbReference type="SUPFAM" id="SSF52540">
    <property type="entry name" value="P-loop containing nucleoside triphosphate hydrolases"/>
    <property type="match status" value="1"/>
</dbReference>
<feature type="compositionally biased region" description="Basic and acidic residues" evidence="5">
    <location>
        <begin position="682"/>
        <end position="704"/>
    </location>
</feature>
<dbReference type="AlphaFoldDB" id="A0A1K1KQL0"/>
<evidence type="ECO:0000313" key="7">
    <source>
        <dbReference type="EMBL" id="SFV41195.1"/>
    </source>
</evidence>
<dbReference type="PANTHER" id="PTHR32114:SF2">
    <property type="entry name" value="ABC TRANSPORTER ABCH.3"/>
    <property type="match status" value="1"/>
</dbReference>